<dbReference type="Pfam" id="PF20160">
    <property type="entry name" value="C-JID"/>
    <property type="match status" value="1"/>
</dbReference>
<dbReference type="Gene3D" id="3.80.10.10">
    <property type="entry name" value="Ribonuclease Inhibitor"/>
    <property type="match status" value="2"/>
</dbReference>
<feature type="domain" description="C-JID" evidence="3">
    <location>
        <begin position="483"/>
        <end position="621"/>
    </location>
</feature>
<evidence type="ECO:0000256" key="2">
    <source>
        <dbReference type="ARBA" id="ARBA00022737"/>
    </source>
</evidence>
<dbReference type="InterPro" id="IPR045344">
    <property type="entry name" value="C-JID"/>
</dbReference>
<reference evidence="6" key="1">
    <citation type="submission" date="2025-08" db="UniProtKB">
        <authorList>
            <consortium name="RefSeq"/>
        </authorList>
    </citation>
    <scope>IDENTIFICATION</scope>
    <source>
        <tissue evidence="6">Leaves</tissue>
    </source>
</reference>
<evidence type="ECO:0000259" key="4">
    <source>
        <dbReference type="Pfam" id="PF23282"/>
    </source>
</evidence>
<dbReference type="InterPro" id="IPR032675">
    <property type="entry name" value="LRR_dom_sf"/>
</dbReference>
<dbReference type="GeneID" id="109020295"/>
<dbReference type="SUPFAM" id="SSF52058">
    <property type="entry name" value="L domain-like"/>
    <property type="match status" value="1"/>
</dbReference>
<dbReference type="InterPro" id="IPR001611">
    <property type="entry name" value="Leu-rich_rpt"/>
</dbReference>
<dbReference type="SUPFAM" id="SSF46785">
    <property type="entry name" value="Winged helix' DNA-binding domain"/>
    <property type="match status" value="1"/>
</dbReference>
<evidence type="ECO:0000259" key="3">
    <source>
        <dbReference type="Pfam" id="PF20160"/>
    </source>
</evidence>
<dbReference type="InterPro" id="IPR058192">
    <property type="entry name" value="WHD_ROQ1-like"/>
</dbReference>
<feature type="domain" description="Disease resistance protein Roq1-like winged-helix" evidence="4">
    <location>
        <begin position="6"/>
        <end position="72"/>
    </location>
</feature>
<gene>
    <name evidence="6" type="primary">LOC109020295</name>
</gene>
<dbReference type="AlphaFoldDB" id="A0A6P9E133"/>
<dbReference type="GO" id="GO:0006952">
    <property type="term" value="P:defense response"/>
    <property type="evidence" value="ECO:0007669"/>
    <property type="project" value="InterPro"/>
</dbReference>
<protein>
    <submittedName>
        <fullName evidence="6">Disease resistance-like protein DSC1 isoform X1</fullName>
    </submittedName>
</protein>
<dbReference type="OrthoDB" id="1936883at2759"/>
<dbReference type="SMART" id="SM00369">
    <property type="entry name" value="LRR_TYP"/>
    <property type="match status" value="2"/>
</dbReference>
<accession>A0A6P9E133</accession>
<keyword evidence="5" id="KW-1185">Reference proteome</keyword>
<keyword evidence="2" id="KW-0677">Repeat</keyword>
<dbReference type="Proteomes" id="UP000235220">
    <property type="component" value="Chromosome 15"/>
</dbReference>
<dbReference type="PANTHER" id="PTHR11017">
    <property type="entry name" value="LEUCINE-RICH REPEAT-CONTAINING PROTEIN"/>
    <property type="match status" value="1"/>
</dbReference>
<name>A0A6P9E133_JUGRE</name>
<evidence type="ECO:0000256" key="1">
    <source>
        <dbReference type="ARBA" id="ARBA00022614"/>
    </source>
</evidence>
<dbReference type="InParanoid" id="A0A6P9E133"/>
<proteinExistence type="predicted"/>
<dbReference type="Pfam" id="PF13855">
    <property type="entry name" value="LRR_8"/>
    <property type="match status" value="1"/>
</dbReference>
<keyword evidence="1" id="KW-0433">Leucine-rich repeat</keyword>
<dbReference type="InterPro" id="IPR003591">
    <property type="entry name" value="Leu-rich_rpt_typical-subtyp"/>
</dbReference>
<sequence>MHSRTQKKLFLDIACFFNGDYKDRVIDLLEGLDCYPTIDIETLVDKSLLTCSGKRLWMHNLLQKMGWEIVRGEHRRNPEKWSRLWLSNDILQVLKENTGTDKVEGIMLNTPSHEAQLNSNAFSNMKKLGLLKIYNVYLPAGLRYLSNELRLMEWHEYPLTSIPNNFQPDNLVELIMPRCRFEQLPKGFSNLNKLKVLDLSNSQNLIKTPDFTGFSNLQRLILQGCTRLYKVHPSIRVLNRLVLLNLKDCQSLASLPYEINLESLKTFFLSGCSSLIKFPEIGENMKRLSELYLDKTAIEEVPLSIQNLTGLTLLNLSGCKNHPSESWHWLFYLSALTSLVALDLSDCNLSDGAIPGDLSGLSSLESLILSRNNFTCLPDSISQLSKLKFLYLDNCSKLKLLPSLPFSGEVVMARQCSSLENCSNQVIVLQTSYETELTIINCLSSGDDEKSKVSLLDKHFHPLRWEYQEEPIQHGKGFLSSLPVTLIPKWFYNQALGSSVSIPLPPGLSKNTSWKGIALYTVFEVEKILGNDSPCQKSHNIHELIYDFDMQDGADLEDCTIILHPPKDQSGVDLYRLCLYISHARFRDQLDRRSCISPSISTNSPSVRFKACGARILYEHDMVEFIDVLRQKGRGFRNSPSPPRALEVVKRRFPRTERVQDFDGSSVYNLCFYGSIQTLFPRSIICKDPSLTFDSPSYWYKVDGSWLGLALCASFSVGGHSSTSIVANNYHLTLSLKTDEDSLERFQITYCLTEEDLKLLRREHKLEWLCYMPRRSFPDWLNGCPFIEASIATDYPGLRMQQCGFRLLFQHDAMFQEVVQTLDACPDERQLITKFLEL</sequence>
<dbReference type="InterPro" id="IPR044974">
    <property type="entry name" value="Disease_R_plants"/>
</dbReference>
<dbReference type="InterPro" id="IPR036390">
    <property type="entry name" value="WH_DNA-bd_sf"/>
</dbReference>
<organism evidence="5 6">
    <name type="scientific">Juglans regia</name>
    <name type="common">English walnut</name>
    <dbReference type="NCBI Taxonomy" id="51240"/>
    <lineage>
        <taxon>Eukaryota</taxon>
        <taxon>Viridiplantae</taxon>
        <taxon>Streptophyta</taxon>
        <taxon>Embryophyta</taxon>
        <taxon>Tracheophyta</taxon>
        <taxon>Spermatophyta</taxon>
        <taxon>Magnoliopsida</taxon>
        <taxon>eudicotyledons</taxon>
        <taxon>Gunneridae</taxon>
        <taxon>Pentapetalae</taxon>
        <taxon>rosids</taxon>
        <taxon>fabids</taxon>
        <taxon>Fagales</taxon>
        <taxon>Juglandaceae</taxon>
        <taxon>Juglans</taxon>
    </lineage>
</organism>
<dbReference type="RefSeq" id="XP_035541755.1">
    <property type="nucleotide sequence ID" value="XM_035685862.1"/>
</dbReference>
<dbReference type="KEGG" id="jre:109020295"/>
<evidence type="ECO:0000313" key="5">
    <source>
        <dbReference type="Proteomes" id="UP000235220"/>
    </source>
</evidence>
<dbReference type="Pfam" id="PF23282">
    <property type="entry name" value="WHD_ROQ1"/>
    <property type="match status" value="1"/>
</dbReference>
<evidence type="ECO:0000313" key="6">
    <source>
        <dbReference type="RefSeq" id="XP_035541755.1"/>
    </source>
</evidence>
<dbReference type="PANTHER" id="PTHR11017:SF559">
    <property type="entry name" value="DISEASE RESISTANCE PROTEIN CHL1"/>
    <property type="match status" value="1"/>
</dbReference>
<dbReference type="PROSITE" id="PS51450">
    <property type="entry name" value="LRR"/>
    <property type="match status" value="1"/>
</dbReference>